<evidence type="ECO:0000313" key="2">
    <source>
        <dbReference type="Proteomes" id="UP000224634"/>
    </source>
</evidence>
<evidence type="ECO:0000313" key="1">
    <source>
        <dbReference type="EMBL" id="PGH10684.1"/>
    </source>
</evidence>
<protein>
    <submittedName>
        <fullName evidence="1">Uncharacterized protein</fullName>
    </submittedName>
</protein>
<comment type="caution">
    <text evidence="1">The sequence shown here is derived from an EMBL/GenBank/DDBJ whole genome shotgun (WGS) entry which is preliminary data.</text>
</comment>
<dbReference type="EMBL" id="PDNA01000143">
    <property type="protein sequence ID" value="PGH10684.1"/>
    <property type="molecule type" value="Genomic_DNA"/>
</dbReference>
<organism evidence="1 2">
    <name type="scientific">Polytolypa hystricis (strain UAMH7299)</name>
    <dbReference type="NCBI Taxonomy" id="1447883"/>
    <lineage>
        <taxon>Eukaryota</taxon>
        <taxon>Fungi</taxon>
        <taxon>Dikarya</taxon>
        <taxon>Ascomycota</taxon>
        <taxon>Pezizomycotina</taxon>
        <taxon>Eurotiomycetes</taxon>
        <taxon>Eurotiomycetidae</taxon>
        <taxon>Onygenales</taxon>
        <taxon>Onygenales incertae sedis</taxon>
        <taxon>Polytolypa</taxon>
    </lineage>
</organism>
<gene>
    <name evidence="1" type="ORF">AJ80_07440</name>
</gene>
<sequence>MGHISPDVFVLESPYDWQIWYSHMRVLALKYNELEHVDIDSPAELHGILSFTDNAKFKYQSQKNAYKWKLAEYNRQRESLAAVLLHIYTTVEISILQLYIHTADIKEDSEG</sequence>
<reference evidence="1 2" key="1">
    <citation type="submission" date="2017-10" db="EMBL/GenBank/DDBJ databases">
        <title>Comparative genomics in systemic dimorphic fungi from Ajellomycetaceae.</title>
        <authorList>
            <person name="Munoz J.F."/>
            <person name="Mcewen J.G."/>
            <person name="Clay O.K."/>
            <person name="Cuomo C.A."/>
        </authorList>
    </citation>
    <scope>NUCLEOTIDE SEQUENCE [LARGE SCALE GENOMIC DNA]</scope>
    <source>
        <strain evidence="1 2">UAMH7299</strain>
    </source>
</reference>
<dbReference type="Proteomes" id="UP000224634">
    <property type="component" value="Unassembled WGS sequence"/>
</dbReference>
<accession>A0A2B7XG31</accession>
<dbReference type="AlphaFoldDB" id="A0A2B7XG31"/>
<name>A0A2B7XG31_POLH7</name>
<proteinExistence type="predicted"/>
<keyword evidence="2" id="KW-1185">Reference proteome</keyword>